<gene>
    <name evidence="7 8" type="primary">mltG</name>
    <name evidence="8" type="ORF">E4S40_12690</name>
</gene>
<evidence type="ECO:0000256" key="5">
    <source>
        <dbReference type="ARBA" id="ARBA00023239"/>
    </source>
</evidence>
<keyword evidence="1 7" id="KW-1003">Cell membrane</keyword>
<dbReference type="GO" id="GO:0008932">
    <property type="term" value="F:lytic endotransglycosylase activity"/>
    <property type="evidence" value="ECO:0007669"/>
    <property type="project" value="UniProtKB-UniRule"/>
</dbReference>
<comment type="function">
    <text evidence="7">Functions as a peptidoglycan terminase that cleaves nascent peptidoglycan strands endolytically to terminate their elongation.</text>
</comment>
<evidence type="ECO:0000256" key="2">
    <source>
        <dbReference type="ARBA" id="ARBA00022692"/>
    </source>
</evidence>
<feature type="transmembrane region" description="Helical" evidence="7">
    <location>
        <begin position="9"/>
        <end position="29"/>
    </location>
</feature>
<dbReference type="Proteomes" id="UP000297647">
    <property type="component" value="Unassembled WGS sequence"/>
</dbReference>
<name>A0A4Y9QMQ2_9BACT</name>
<dbReference type="GO" id="GO:0009252">
    <property type="term" value="P:peptidoglycan biosynthetic process"/>
    <property type="evidence" value="ECO:0007669"/>
    <property type="project" value="UniProtKB-UniRule"/>
</dbReference>
<dbReference type="NCBIfam" id="TIGR00247">
    <property type="entry name" value="endolytic transglycosylase MltG"/>
    <property type="match status" value="1"/>
</dbReference>
<evidence type="ECO:0000256" key="1">
    <source>
        <dbReference type="ARBA" id="ARBA00022475"/>
    </source>
</evidence>
<keyword evidence="5 7" id="KW-0456">Lyase</keyword>
<comment type="catalytic activity">
    <reaction evidence="7">
        <text>a peptidoglycan chain = a peptidoglycan chain with N-acetyl-1,6-anhydromuramyl-[peptide] at the reducing end + a peptidoglycan chain with N-acetylglucosamine at the non-reducing end.</text>
        <dbReference type="EC" id="4.2.2.29"/>
    </reaction>
</comment>
<dbReference type="OrthoDB" id="9814591at2"/>
<proteinExistence type="inferred from homology"/>
<dbReference type="InterPro" id="IPR003770">
    <property type="entry name" value="MLTG-like"/>
</dbReference>
<reference evidence="8 9" key="1">
    <citation type="submission" date="2019-03" db="EMBL/GenBank/DDBJ databases">
        <title>Algoriphagus sp. nov, a new strain isolated from root system soil of mangrove plant Kandelia.</title>
        <authorList>
            <person name="Yin Q."/>
            <person name="Wang K."/>
            <person name="Song Z."/>
        </authorList>
    </citation>
    <scope>NUCLEOTIDE SEQUENCE [LARGE SCALE GENOMIC DNA]</scope>
    <source>
        <strain evidence="8 9">XY-J91</strain>
    </source>
</reference>
<dbReference type="PANTHER" id="PTHR30518:SF2">
    <property type="entry name" value="ENDOLYTIC MUREIN TRANSGLYCOSYLASE"/>
    <property type="match status" value="1"/>
</dbReference>
<comment type="similarity">
    <text evidence="7">Belongs to the transglycosylase MltG family.</text>
</comment>
<keyword evidence="6 7" id="KW-0961">Cell wall biogenesis/degradation</keyword>
<feature type="site" description="Important for catalytic activity" evidence="7">
    <location>
        <position position="225"/>
    </location>
</feature>
<keyword evidence="4 7" id="KW-0472">Membrane</keyword>
<dbReference type="EC" id="4.2.2.29" evidence="7"/>
<accession>A0A4Y9QMQ2</accession>
<organism evidence="8 9">
    <name type="scientific">Algoriphagus kandeliae</name>
    <dbReference type="NCBI Taxonomy" id="2562278"/>
    <lineage>
        <taxon>Bacteria</taxon>
        <taxon>Pseudomonadati</taxon>
        <taxon>Bacteroidota</taxon>
        <taxon>Cytophagia</taxon>
        <taxon>Cytophagales</taxon>
        <taxon>Cyclobacteriaceae</taxon>
        <taxon>Algoriphagus</taxon>
    </lineage>
</organism>
<evidence type="ECO:0000256" key="4">
    <source>
        <dbReference type="ARBA" id="ARBA00023136"/>
    </source>
</evidence>
<dbReference type="EMBL" id="SPSB01000004">
    <property type="protein sequence ID" value="TFV93118.1"/>
    <property type="molecule type" value="Genomic_DNA"/>
</dbReference>
<evidence type="ECO:0000256" key="3">
    <source>
        <dbReference type="ARBA" id="ARBA00022989"/>
    </source>
</evidence>
<dbReference type="GO" id="GO:0005886">
    <property type="term" value="C:plasma membrane"/>
    <property type="evidence" value="ECO:0007669"/>
    <property type="project" value="UniProtKB-SubCell"/>
</dbReference>
<sequence>MLTDKKKKLLLILIITFSVLGISMTFYFYQVFFSPNVLVESENRDPIAFRIPSNANYKYVANKLFEEKIVNDPISFGFVAKVLDYQELVKPGLYSIRPGMTNLELVRLLRSGDQTPVRITFNNVRTKEDLAEKITANLEMEPEQFLTLIQDSVYIRKFDFEEESIMGMFIPNTYEVWWNTSPDALFDRMYREYQAFWTDERKEKAKALGLTQKEVITLASIVQAESQKNDERDRIAGVYLNRLRLNMPLQADPTLIFALGDFSIKRVLNVHKETDSPYNTYMYPGLPPGPINLPDITALDAVLNAEKHNYLYFCAKEDFSGYHVFATNLAQHNANARRYQAALNRAKIFQ</sequence>
<evidence type="ECO:0000313" key="9">
    <source>
        <dbReference type="Proteomes" id="UP000297647"/>
    </source>
</evidence>
<dbReference type="CDD" id="cd08010">
    <property type="entry name" value="MltG_like"/>
    <property type="match status" value="1"/>
</dbReference>
<dbReference type="PANTHER" id="PTHR30518">
    <property type="entry name" value="ENDOLYTIC MUREIN TRANSGLYCOSYLASE"/>
    <property type="match status" value="1"/>
</dbReference>
<evidence type="ECO:0000256" key="7">
    <source>
        <dbReference type="HAMAP-Rule" id="MF_02065"/>
    </source>
</evidence>
<dbReference type="Gene3D" id="3.30.160.60">
    <property type="entry name" value="Classic Zinc Finger"/>
    <property type="match status" value="1"/>
</dbReference>
<comment type="caution">
    <text evidence="8">The sequence shown here is derived from an EMBL/GenBank/DDBJ whole genome shotgun (WGS) entry which is preliminary data.</text>
</comment>
<dbReference type="Pfam" id="PF02618">
    <property type="entry name" value="YceG"/>
    <property type="match status" value="1"/>
</dbReference>
<keyword evidence="2 7" id="KW-0812">Transmembrane</keyword>
<evidence type="ECO:0000256" key="6">
    <source>
        <dbReference type="ARBA" id="ARBA00023316"/>
    </source>
</evidence>
<keyword evidence="3 7" id="KW-1133">Transmembrane helix</keyword>
<dbReference type="Gene3D" id="3.30.1490.480">
    <property type="entry name" value="Endolytic murein transglycosylase"/>
    <property type="match status" value="1"/>
</dbReference>
<keyword evidence="9" id="KW-1185">Reference proteome</keyword>
<dbReference type="HAMAP" id="MF_02065">
    <property type="entry name" value="MltG"/>
    <property type="match status" value="1"/>
</dbReference>
<comment type="subcellular location">
    <subcellularLocation>
        <location evidence="7">Cell membrane</location>
        <topology evidence="7">Single-pass membrane protein</topology>
    </subcellularLocation>
</comment>
<evidence type="ECO:0000313" key="8">
    <source>
        <dbReference type="EMBL" id="TFV93118.1"/>
    </source>
</evidence>
<dbReference type="GO" id="GO:0071555">
    <property type="term" value="P:cell wall organization"/>
    <property type="evidence" value="ECO:0007669"/>
    <property type="project" value="UniProtKB-KW"/>
</dbReference>
<dbReference type="AlphaFoldDB" id="A0A4Y9QMQ2"/>
<protein>
    <recommendedName>
        <fullName evidence="7">Endolytic murein transglycosylase</fullName>
        <ecNumber evidence="7">4.2.2.29</ecNumber>
    </recommendedName>
    <alternativeName>
        <fullName evidence="7">Peptidoglycan lytic transglycosylase</fullName>
    </alternativeName>
    <alternativeName>
        <fullName evidence="7">Peptidoglycan polymerization terminase</fullName>
    </alternativeName>
</protein>
<dbReference type="RefSeq" id="WP_135074683.1">
    <property type="nucleotide sequence ID" value="NZ_SPSB01000004.1"/>
</dbReference>